<name>A0AAV8YKE9_9CUCU</name>
<dbReference type="Pfam" id="PF04515">
    <property type="entry name" value="Choline_transpo"/>
    <property type="match status" value="1"/>
</dbReference>
<evidence type="ECO:0000256" key="4">
    <source>
        <dbReference type="ARBA" id="ARBA00022989"/>
    </source>
</evidence>
<dbReference type="Proteomes" id="UP001162162">
    <property type="component" value="Unassembled WGS sequence"/>
</dbReference>
<keyword evidence="3" id="KW-0812">Transmembrane</keyword>
<comment type="function">
    <text evidence="6">Choline transporter.</text>
</comment>
<evidence type="ECO:0000313" key="8">
    <source>
        <dbReference type="Proteomes" id="UP001162162"/>
    </source>
</evidence>
<comment type="caution">
    <text evidence="7">The sequence shown here is derived from an EMBL/GenBank/DDBJ whole genome shotgun (WGS) entry which is preliminary data.</text>
</comment>
<dbReference type="AlphaFoldDB" id="A0AAV8YKE9"/>
<keyword evidence="4" id="KW-1133">Transmembrane helix</keyword>
<comment type="subcellular location">
    <subcellularLocation>
        <location evidence="6">Cell membrane</location>
        <topology evidence="6">Multi-pass membrane protein</topology>
    </subcellularLocation>
    <subcellularLocation>
        <location evidence="1">Membrane</location>
        <topology evidence="1">Multi-pass membrane protein</topology>
    </subcellularLocation>
</comment>
<keyword evidence="8" id="KW-1185">Reference proteome</keyword>
<evidence type="ECO:0000256" key="1">
    <source>
        <dbReference type="ARBA" id="ARBA00004141"/>
    </source>
</evidence>
<dbReference type="InterPro" id="IPR007603">
    <property type="entry name" value="Choline_transptr-like"/>
</dbReference>
<organism evidence="7 8">
    <name type="scientific">Aromia moschata</name>
    <dbReference type="NCBI Taxonomy" id="1265417"/>
    <lineage>
        <taxon>Eukaryota</taxon>
        <taxon>Metazoa</taxon>
        <taxon>Ecdysozoa</taxon>
        <taxon>Arthropoda</taxon>
        <taxon>Hexapoda</taxon>
        <taxon>Insecta</taxon>
        <taxon>Pterygota</taxon>
        <taxon>Neoptera</taxon>
        <taxon>Endopterygota</taxon>
        <taxon>Coleoptera</taxon>
        <taxon>Polyphaga</taxon>
        <taxon>Cucujiformia</taxon>
        <taxon>Chrysomeloidea</taxon>
        <taxon>Cerambycidae</taxon>
        <taxon>Cerambycinae</taxon>
        <taxon>Callichromatini</taxon>
        <taxon>Aromia</taxon>
    </lineage>
</organism>
<dbReference type="GO" id="GO:0022857">
    <property type="term" value="F:transmembrane transporter activity"/>
    <property type="evidence" value="ECO:0007669"/>
    <property type="project" value="UniProtKB-UniRule"/>
</dbReference>
<proteinExistence type="inferred from homology"/>
<gene>
    <name evidence="7" type="ORF">NQ318_012324</name>
</gene>
<evidence type="ECO:0000256" key="3">
    <source>
        <dbReference type="ARBA" id="ARBA00022692"/>
    </source>
</evidence>
<evidence type="ECO:0000256" key="2">
    <source>
        <dbReference type="ARBA" id="ARBA00007168"/>
    </source>
</evidence>
<keyword evidence="5" id="KW-0472">Membrane</keyword>
<sequence>MVLYEEQIMFEQSSADKCLHNMEISLGNYLFGLSPHHISSYSKGYFKITYEKFQIKNMYRLLHALHRRIFEDYYEECIHHDREGEYEEYSMYATFLVVIITAVCSWSLLGPVQMAVDTMFVCFCEDCIINDGVTKPYFMTRALMEFVDNSKVLFADTIKKKGLPTI</sequence>
<evidence type="ECO:0000256" key="5">
    <source>
        <dbReference type="ARBA" id="ARBA00023136"/>
    </source>
</evidence>
<protein>
    <recommendedName>
        <fullName evidence="6">Choline transporter-like protein</fullName>
    </recommendedName>
</protein>
<comment type="similarity">
    <text evidence="2 6">Belongs to the CTL (choline transporter-like) family.</text>
</comment>
<dbReference type="EMBL" id="JAPWTK010000081">
    <property type="protein sequence ID" value="KAJ8951653.1"/>
    <property type="molecule type" value="Genomic_DNA"/>
</dbReference>
<evidence type="ECO:0000256" key="6">
    <source>
        <dbReference type="RuleBase" id="RU368066"/>
    </source>
</evidence>
<dbReference type="GO" id="GO:0005886">
    <property type="term" value="C:plasma membrane"/>
    <property type="evidence" value="ECO:0007669"/>
    <property type="project" value="UniProtKB-SubCell"/>
</dbReference>
<accession>A0AAV8YKE9</accession>
<evidence type="ECO:0000313" key="7">
    <source>
        <dbReference type="EMBL" id="KAJ8951653.1"/>
    </source>
</evidence>
<reference evidence="7" key="1">
    <citation type="journal article" date="2023" name="Insect Mol. Biol.">
        <title>Genome sequencing provides insights into the evolution of gene families encoding plant cell wall-degrading enzymes in longhorned beetles.</title>
        <authorList>
            <person name="Shin N.R."/>
            <person name="Okamura Y."/>
            <person name="Kirsch R."/>
            <person name="Pauchet Y."/>
        </authorList>
    </citation>
    <scope>NUCLEOTIDE SEQUENCE</scope>
    <source>
        <strain evidence="7">AMC_N1</strain>
    </source>
</reference>